<accession>A0ABP6KU09</accession>
<dbReference type="Gene3D" id="2.30.40.10">
    <property type="entry name" value="Urease, subunit C, domain 1"/>
    <property type="match status" value="1"/>
</dbReference>
<dbReference type="InterPro" id="IPR006311">
    <property type="entry name" value="TAT_signal"/>
</dbReference>
<dbReference type="InterPro" id="IPR051781">
    <property type="entry name" value="Metallo-dep_Hydrolase"/>
</dbReference>
<dbReference type="SUPFAM" id="SSF51556">
    <property type="entry name" value="Metallo-dependent hydrolases"/>
    <property type="match status" value="1"/>
</dbReference>
<gene>
    <name evidence="3" type="ORF">GCM10010528_00740</name>
</gene>
<evidence type="ECO:0000259" key="2">
    <source>
        <dbReference type="Pfam" id="PF01979"/>
    </source>
</evidence>
<keyword evidence="4" id="KW-1185">Reference proteome</keyword>
<organism evidence="3 4">
    <name type="scientific">Gordonia defluvii</name>
    <dbReference type="NCBI Taxonomy" id="283718"/>
    <lineage>
        <taxon>Bacteria</taxon>
        <taxon>Bacillati</taxon>
        <taxon>Actinomycetota</taxon>
        <taxon>Actinomycetes</taxon>
        <taxon>Mycobacteriales</taxon>
        <taxon>Gordoniaceae</taxon>
        <taxon>Gordonia</taxon>
    </lineage>
</organism>
<dbReference type="InterPro" id="IPR011059">
    <property type="entry name" value="Metal-dep_hydrolase_composite"/>
</dbReference>
<feature type="domain" description="Amidohydrolase-related" evidence="2">
    <location>
        <begin position="108"/>
        <end position="466"/>
    </location>
</feature>
<evidence type="ECO:0000256" key="1">
    <source>
        <dbReference type="SAM" id="MobiDB-lite"/>
    </source>
</evidence>
<evidence type="ECO:0000313" key="4">
    <source>
        <dbReference type="Proteomes" id="UP001501035"/>
    </source>
</evidence>
<dbReference type="PANTHER" id="PTHR43135">
    <property type="entry name" value="ALPHA-D-RIBOSE 1-METHYLPHOSPHONATE 5-TRIPHOSPHATE DIPHOSPHATASE"/>
    <property type="match status" value="1"/>
</dbReference>
<feature type="region of interest" description="Disordered" evidence="1">
    <location>
        <begin position="191"/>
        <end position="213"/>
    </location>
</feature>
<dbReference type="PANTHER" id="PTHR43135:SF3">
    <property type="entry name" value="ALPHA-D-RIBOSE 1-METHYLPHOSPHONATE 5-TRIPHOSPHATE DIPHOSPHATASE"/>
    <property type="match status" value="1"/>
</dbReference>
<dbReference type="Pfam" id="PF01979">
    <property type="entry name" value="Amidohydro_1"/>
    <property type="match status" value="1"/>
</dbReference>
<name>A0ABP6KU09_9ACTN</name>
<dbReference type="InterPro" id="IPR057744">
    <property type="entry name" value="OTAase-like"/>
</dbReference>
<comment type="caution">
    <text evidence="3">The sequence shown here is derived from an EMBL/GenBank/DDBJ whole genome shotgun (WGS) entry which is preliminary data.</text>
</comment>
<dbReference type="CDD" id="cd01299">
    <property type="entry name" value="Met_dep_hydrolase_A"/>
    <property type="match status" value="1"/>
</dbReference>
<sequence>MPVAHSSLECSCAGLNRRHFLAVGGASLAAAFLAACGTGNQAGTASSTAAAPQRPAATLFRNVRVLDVRGGRLGAPTDVLVRGNTIAAIGAGQPADAGTDVIDGLGRTLMPGLIDNHVHLMFGSVTMADLTDTDKGVEFYAKAALTSADQMLMRGFTSVRDLGGPIFPAKAAIDAGKAAGPRIWPSGAMISSTSGHGDFRTPDEQSRRFTGKQSRAEQLNATFIVDGRDEVLTASRENLRMGASQLKLAAGGGTSSAYDPIDVTQFTIDEMRAGVEAADDWNTYVTVHAYTNKSVRRAMDAGVKCVEHGQLLDEATLRLMAERGVWLSGQYLVPNNDSMTPERRAKRVAIVEGNDRVWPEAKRAGVKLAWGTDFLFEPAENPKQNSMLLSLRKWFTAAELLRLVTLDNATLLGLSGPRSPYAGNLGVVEPNALADLILVDGDPLGNLDLIADPAKNFAVIMKDGIVYKKG</sequence>
<dbReference type="Gene3D" id="3.20.20.140">
    <property type="entry name" value="Metal-dependent hydrolases"/>
    <property type="match status" value="1"/>
</dbReference>
<dbReference type="EMBL" id="BAAAVS010000001">
    <property type="protein sequence ID" value="GAA3022489.1"/>
    <property type="molecule type" value="Genomic_DNA"/>
</dbReference>
<dbReference type="InterPro" id="IPR006680">
    <property type="entry name" value="Amidohydro-rel"/>
</dbReference>
<dbReference type="PROSITE" id="PS51318">
    <property type="entry name" value="TAT"/>
    <property type="match status" value="1"/>
</dbReference>
<evidence type="ECO:0000313" key="3">
    <source>
        <dbReference type="EMBL" id="GAA3022489.1"/>
    </source>
</evidence>
<feature type="compositionally biased region" description="Basic and acidic residues" evidence="1">
    <location>
        <begin position="197"/>
        <end position="207"/>
    </location>
</feature>
<dbReference type="RefSeq" id="WP_290704689.1">
    <property type="nucleotide sequence ID" value="NZ_BAAAVS010000001.1"/>
</dbReference>
<dbReference type="Proteomes" id="UP001501035">
    <property type="component" value="Unassembled WGS sequence"/>
</dbReference>
<protein>
    <submittedName>
        <fullName evidence="3">Amidohydrolase family protein</fullName>
    </submittedName>
</protein>
<dbReference type="InterPro" id="IPR032466">
    <property type="entry name" value="Metal_Hydrolase"/>
</dbReference>
<proteinExistence type="predicted"/>
<dbReference type="SUPFAM" id="SSF51338">
    <property type="entry name" value="Composite domain of metallo-dependent hydrolases"/>
    <property type="match status" value="1"/>
</dbReference>
<reference evidence="4" key="1">
    <citation type="journal article" date="2019" name="Int. J. Syst. Evol. Microbiol.">
        <title>The Global Catalogue of Microorganisms (GCM) 10K type strain sequencing project: providing services to taxonomists for standard genome sequencing and annotation.</title>
        <authorList>
            <consortium name="The Broad Institute Genomics Platform"/>
            <consortium name="The Broad Institute Genome Sequencing Center for Infectious Disease"/>
            <person name="Wu L."/>
            <person name="Ma J."/>
        </authorList>
    </citation>
    <scope>NUCLEOTIDE SEQUENCE [LARGE SCALE GENOMIC DNA]</scope>
    <source>
        <strain evidence="4">JCM 14234</strain>
    </source>
</reference>